<dbReference type="SUPFAM" id="SSF52047">
    <property type="entry name" value="RNI-like"/>
    <property type="match status" value="1"/>
</dbReference>
<evidence type="ECO:0000313" key="1">
    <source>
        <dbReference type="EMBL" id="KAK7005911.1"/>
    </source>
</evidence>
<dbReference type="EMBL" id="JAWWNJ010000077">
    <property type="protein sequence ID" value="KAK7005911.1"/>
    <property type="molecule type" value="Genomic_DNA"/>
</dbReference>
<proteinExistence type="predicted"/>
<gene>
    <name evidence="1" type="ORF">R3P38DRAFT_3040320</name>
</gene>
<evidence type="ECO:0008006" key="3">
    <source>
        <dbReference type="Google" id="ProtNLM"/>
    </source>
</evidence>
<accession>A0AAW0A9T3</accession>
<organism evidence="1 2">
    <name type="scientific">Favolaschia claudopus</name>
    <dbReference type="NCBI Taxonomy" id="2862362"/>
    <lineage>
        <taxon>Eukaryota</taxon>
        <taxon>Fungi</taxon>
        <taxon>Dikarya</taxon>
        <taxon>Basidiomycota</taxon>
        <taxon>Agaricomycotina</taxon>
        <taxon>Agaricomycetes</taxon>
        <taxon>Agaricomycetidae</taxon>
        <taxon>Agaricales</taxon>
        <taxon>Marasmiineae</taxon>
        <taxon>Mycenaceae</taxon>
        <taxon>Favolaschia</taxon>
    </lineage>
</organism>
<name>A0AAW0A9T3_9AGAR</name>
<reference evidence="1 2" key="1">
    <citation type="journal article" date="2024" name="J Genomics">
        <title>Draft genome sequencing and assembly of Favolaschia claudopus CIRM-BRFM 2984 isolated from oak limbs.</title>
        <authorList>
            <person name="Navarro D."/>
            <person name="Drula E."/>
            <person name="Chaduli D."/>
            <person name="Cazenave R."/>
            <person name="Ahrendt S."/>
            <person name="Wang J."/>
            <person name="Lipzen A."/>
            <person name="Daum C."/>
            <person name="Barry K."/>
            <person name="Grigoriev I.V."/>
            <person name="Favel A."/>
            <person name="Rosso M.N."/>
            <person name="Martin F."/>
        </authorList>
    </citation>
    <scope>NUCLEOTIDE SEQUENCE [LARGE SCALE GENOMIC DNA]</scope>
    <source>
        <strain evidence="1 2">CIRM-BRFM 2984</strain>
    </source>
</reference>
<dbReference type="Gene3D" id="3.80.10.10">
    <property type="entry name" value="Ribonuclease Inhibitor"/>
    <property type="match status" value="1"/>
</dbReference>
<dbReference type="InterPro" id="IPR032675">
    <property type="entry name" value="LRR_dom_sf"/>
</dbReference>
<dbReference type="AlphaFoldDB" id="A0AAW0A9T3"/>
<keyword evidence="2" id="KW-1185">Reference proteome</keyword>
<sequence>MTRRRKTRKIPVTVPLRQEKPQKDLRLFKLPPSPIFPQELVDIVIDFLHDCPASLLSCAVVCSSWRPSAQFHLFNHILLLGGANRGAWANPHSLPPSRIYARSIKLSATLRKFVHLIPLVHVLELDVYALTLRELAKVPFTHVRSMKLCVFRSFESMGGRDPLQQLHSLLSISSLERLELSTADSSLTIPLPSSSFHLCRNLKTLSLSRVRVDNPMLRDFVETRPARPNCPLESLEMHCFHLTMEWFAEGWDFSRLKVLNLSTHSLRSEQLSSFLHLVGCTLEYLYLDVDVPDFDFGTFPRLIHVEWHRNGVVFSQERTHRLLHTLPVTHNLRTLIFWVPDSRDWEAFRSYGYDQEMDQVESEGEDEFDVELETLGVPALKGAQVKFEEIRGKRKDSFFDARGQKVIISRS</sequence>
<comment type="caution">
    <text evidence="1">The sequence shown here is derived from an EMBL/GenBank/DDBJ whole genome shotgun (WGS) entry which is preliminary data.</text>
</comment>
<evidence type="ECO:0000313" key="2">
    <source>
        <dbReference type="Proteomes" id="UP001362999"/>
    </source>
</evidence>
<dbReference type="Proteomes" id="UP001362999">
    <property type="component" value="Unassembled WGS sequence"/>
</dbReference>
<protein>
    <recommendedName>
        <fullName evidence="3">F-box domain-containing protein</fullName>
    </recommendedName>
</protein>